<organism evidence="2 3">
    <name type="scientific">Enterocloster alcoholdehydrogenati</name>
    <dbReference type="NCBI Taxonomy" id="2547410"/>
    <lineage>
        <taxon>Bacteria</taxon>
        <taxon>Bacillati</taxon>
        <taxon>Bacillota</taxon>
        <taxon>Clostridia</taxon>
        <taxon>Lachnospirales</taxon>
        <taxon>Lachnospiraceae</taxon>
        <taxon>Enterocloster</taxon>
    </lineage>
</organism>
<keyword evidence="1" id="KW-0812">Transmembrane</keyword>
<proteinExistence type="predicted"/>
<accession>A0ABQ0AWU0</accession>
<evidence type="ECO:0000313" key="2">
    <source>
        <dbReference type="EMBL" id="GAA6268478.1"/>
    </source>
</evidence>
<evidence type="ECO:0000313" key="3">
    <source>
        <dbReference type="Proteomes" id="UP001600894"/>
    </source>
</evidence>
<evidence type="ECO:0000256" key="1">
    <source>
        <dbReference type="SAM" id="Phobius"/>
    </source>
</evidence>
<keyword evidence="3" id="KW-1185">Reference proteome</keyword>
<gene>
    <name evidence="2" type="ORF">F130042H8_15380</name>
</gene>
<keyword evidence="1" id="KW-0472">Membrane</keyword>
<protein>
    <submittedName>
        <fullName evidence="2">Uncharacterized protein</fullName>
    </submittedName>
</protein>
<feature type="transmembrane region" description="Helical" evidence="1">
    <location>
        <begin position="34"/>
        <end position="56"/>
    </location>
</feature>
<reference evidence="2 3" key="1">
    <citation type="submission" date="2024-04" db="EMBL/GenBank/DDBJ databases">
        <title>Defined microbial consortia suppress multidrug-resistant proinflammatory Enterobacteriaceae via ecological control.</title>
        <authorList>
            <person name="Furuichi M."/>
            <person name="Kawaguchi T."/>
            <person name="Pust M."/>
            <person name="Yasuma K."/>
            <person name="Plichta D."/>
            <person name="Hasegawa N."/>
            <person name="Ohya T."/>
            <person name="Bhattarai S."/>
            <person name="Sasajima S."/>
            <person name="Aoto Y."/>
            <person name="Tuganbaev T."/>
            <person name="Yaginuma M."/>
            <person name="Ueda M."/>
            <person name="Okahashi N."/>
            <person name="Amafuji K."/>
            <person name="Kiridooshi Y."/>
            <person name="Sugita K."/>
            <person name="Strazar M."/>
            <person name="Skelly A."/>
            <person name="Suda W."/>
            <person name="Hattori M."/>
            <person name="Nakamoto N."/>
            <person name="Caballero S."/>
            <person name="Norman J."/>
            <person name="Olle B."/>
            <person name="Tanoue T."/>
            <person name="Arita M."/>
            <person name="Bucci V."/>
            <person name="Atarashi K."/>
            <person name="Xavier R."/>
            <person name="Honda K."/>
        </authorList>
    </citation>
    <scope>NUCLEOTIDE SEQUENCE [LARGE SCALE GENOMIC DNA]</scope>
    <source>
        <strain evidence="3">f13</strain>
    </source>
</reference>
<comment type="caution">
    <text evidence="2">The sequence shown here is derived from an EMBL/GenBank/DDBJ whole genome shotgun (WGS) entry which is preliminary data.</text>
</comment>
<keyword evidence="1" id="KW-1133">Transmembrane helix</keyword>
<dbReference type="Proteomes" id="UP001600894">
    <property type="component" value="Unassembled WGS sequence"/>
</dbReference>
<name>A0ABQ0AWU0_9FIRM</name>
<dbReference type="EMBL" id="BAABXL010000001">
    <property type="protein sequence ID" value="GAA6268478.1"/>
    <property type="molecule type" value="Genomic_DNA"/>
</dbReference>
<sequence>MKLKRILAIFGAVVLAGLVLAAFILAIAGAPANILMAVIFSILFLSVLFYAMNLMARVLRPEDKSDDS</sequence>
<dbReference type="RefSeq" id="WP_176253603.1">
    <property type="nucleotide sequence ID" value="NZ_BAABXL010000001.1"/>
</dbReference>
<feature type="transmembrane region" description="Helical" evidence="1">
    <location>
        <begin position="7"/>
        <end position="28"/>
    </location>
</feature>